<dbReference type="InterPro" id="IPR036603">
    <property type="entry name" value="RBP11-like"/>
</dbReference>
<dbReference type="Gene3D" id="3.30.1360.10">
    <property type="entry name" value="RNA polymerase, RBP11-like subunit"/>
    <property type="match status" value="1"/>
</dbReference>
<keyword evidence="2" id="KW-0804">Transcription</keyword>
<dbReference type="InterPro" id="IPR050518">
    <property type="entry name" value="Rpo3/RPB3_RNA_Pol_subunit"/>
</dbReference>
<dbReference type="SUPFAM" id="SSF55257">
    <property type="entry name" value="RBP11-like subunits of RNA polymerase"/>
    <property type="match status" value="1"/>
</dbReference>
<accession>X0WEW3</accession>
<organism evidence="4">
    <name type="scientific">marine sediment metagenome</name>
    <dbReference type="NCBI Taxonomy" id="412755"/>
    <lineage>
        <taxon>unclassified sequences</taxon>
        <taxon>metagenomes</taxon>
        <taxon>ecological metagenomes</taxon>
    </lineage>
</organism>
<reference evidence="4" key="1">
    <citation type="journal article" date="2014" name="Front. Microbiol.">
        <title>High frequency of phylogenetically diverse reductive dehalogenase-homologous genes in deep subseafloor sedimentary metagenomes.</title>
        <authorList>
            <person name="Kawai M."/>
            <person name="Futagami T."/>
            <person name="Toyoda A."/>
            <person name="Takaki Y."/>
            <person name="Nishi S."/>
            <person name="Hori S."/>
            <person name="Arai W."/>
            <person name="Tsubouchi T."/>
            <person name="Morono Y."/>
            <person name="Uchiyama I."/>
            <person name="Ito T."/>
            <person name="Fujiyama A."/>
            <person name="Inagaki F."/>
            <person name="Takami H."/>
        </authorList>
    </citation>
    <scope>NUCLEOTIDE SEQUENCE</scope>
    <source>
        <strain evidence="4">Expedition CK06-06</strain>
    </source>
</reference>
<dbReference type="GO" id="GO:0046983">
    <property type="term" value="F:protein dimerization activity"/>
    <property type="evidence" value="ECO:0007669"/>
    <property type="project" value="InterPro"/>
</dbReference>
<dbReference type="EMBL" id="BARS01046430">
    <property type="protein sequence ID" value="GAG29489.1"/>
    <property type="molecule type" value="Genomic_DNA"/>
</dbReference>
<dbReference type="GO" id="GO:0000428">
    <property type="term" value="C:DNA-directed RNA polymerase complex"/>
    <property type="evidence" value="ECO:0007669"/>
    <property type="project" value="UniProtKB-KW"/>
</dbReference>
<evidence type="ECO:0000313" key="4">
    <source>
        <dbReference type="EMBL" id="GAG29489.1"/>
    </source>
</evidence>
<dbReference type="AlphaFoldDB" id="X0WEW3"/>
<name>X0WEW3_9ZZZZ</name>
<dbReference type="PANTHER" id="PTHR11800">
    <property type="entry name" value="DNA-DIRECTED RNA POLYMERASE"/>
    <property type="match status" value="1"/>
</dbReference>
<evidence type="ECO:0000259" key="3">
    <source>
        <dbReference type="Pfam" id="PF01193"/>
    </source>
</evidence>
<evidence type="ECO:0000256" key="2">
    <source>
        <dbReference type="ARBA" id="ARBA00023163"/>
    </source>
</evidence>
<dbReference type="GO" id="GO:0006351">
    <property type="term" value="P:DNA-templated transcription"/>
    <property type="evidence" value="ECO:0007669"/>
    <property type="project" value="InterPro"/>
</dbReference>
<sequence>ELEATAVLGRGKEHSKWSPCLAYYKYKPIVEISNKYDNAEAEACAKAFPKVFTIKNNKLIVNKDNLLKYDLAGVCADICKKGTIKIVEDDSNIIFYVESWGQLKPKKVVQASIDVLKEKFDEFTADIKKL</sequence>
<dbReference type="Pfam" id="PF01193">
    <property type="entry name" value="RNA_pol_L"/>
    <property type="match status" value="1"/>
</dbReference>
<protein>
    <recommendedName>
        <fullName evidence="3">DNA-directed RNA polymerase RpoA/D/Rpb3-type domain-containing protein</fullName>
    </recommendedName>
</protein>
<comment type="caution">
    <text evidence="4">The sequence shown here is derived from an EMBL/GenBank/DDBJ whole genome shotgun (WGS) entry which is preliminary data.</text>
</comment>
<feature type="non-terminal residue" evidence="4">
    <location>
        <position position="1"/>
    </location>
</feature>
<feature type="domain" description="DNA-directed RNA polymerase RpoA/D/Rpb3-type" evidence="3">
    <location>
        <begin position="75"/>
        <end position="120"/>
    </location>
</feature>
<proteinExistence type="predicted"/>
<keyword evidence="1" id="KW-0240">DNA-directed RNA polymerase</keyword>
<dbReference type="PANTHER" id="PTHR11800:SF2">
    <property type="entry name" value="DNA-DIRECTED RNA POLYMERASE II SUBUNIT RPB3"/>
    <property type="match status" value="1"/>
</dbReference>
<dbReference type="InterPro" id="IPR011263">
    <property type="entry name" value="DNA-dir_RNA_pol_RpoA/D/Rpb3"/>
</dbReference>
<dbReference type="GO" id="GO:0003899">
    <property type="term" value="F:DNA-directed RNA polymerase activity"/>
    <property type="evidence" value="ECO:0007669"/>
    <property type="project" value="InterPro"/>
</dbReference>
<evidence type="ECO:0000256" key="1">
    <source>
        <dbReference type="ARBA" id="ARBA00022478"/>
    </source>
</evidence>
<gene>
    <name evidence="4" type="ORF">S01H1_69895</name>
</gene>